<dbReference type="EMBL" id="CM043017">
    <property type="protein sequence ID" value="KAI4465031.1"/>
    <property type="molecule type" value="Genomic_DNA"/>
</dbReference>
<accession>A0ACB9TE00</accession>
<evidence type="ECO:0000313" key="1">
    <source>
        <dbReference type="EMBL" id="KAI4465031.1"/>
    </source>
</evidence>
<organism evidence="1 2">
    <name type="scientific">Holotrichia oblita</name>
    <name type="common">Chafer beetle</name>
    <dbReference type="NCBI Taxonomy" id="644536"/>
    <lineage>
        <taxon>Eukaryota</taxon>
        <taxon>Metazoa</taxon>
        <taxon>Ecdysozoa</taxon>
        <taxon>Arthropoda</taxon>
        <taxon>Hexapoda</taxon>
        <taxon>Insecta</taxon>
        <taxon>Pterygota</taxon>
        <taxon>Neoptera</taxon>
        <taxon>Endopterygota</taxon>
        <taxon>Coleoptera</taxon>
        <taxon>Polyphaga</taxon>
        <taxon>Scarabaeiformia</taxon>
        <taxon>Scarabaeidae</taxon>
        <taxon>Melolonthinae</taxon>
        <taxon>Holotrichia</taxon>
    </lineage>
</organism>
<keyword evidence="2" id="KW-1185">Reference proteome</keyword>
<dbReference type="Proteomes" id="UP001056778">
    <property type="component" value="Chromosome 3"/>
</dbReference>
<proteinExistence type="predicted"/>
<comment type="caution">
    <text evidence="1">The sequence shown here is derived from an EMBL/GenBank/DDBJ whole genome shotgun (WGS) entry which is preliminary data.</text>
</comment>
<sequence length="192" mass="21181">MLLATCCEDEIVPHVLPFIKENIKSENWRSRDASLMAFGSILGGLENTTLKPLVEQAMPTLIELMYDNSVIVRDTAAWTFGRICEIIPEAAINEAFLKPLLESLINGLKAEPRVAANVCWAFTGLAEAAYEAADVNDETSAPATYCLSQYFEFIAQRLLETTDRSDGAQANLRPAAYEALMEMVKNSPMIVT</sequence>
<gene>
    <name evidence="1" type="ORF">MML48_3g00016714</name>
</gene>
<protein>
    <submittedName>
        <fullName evidence="1">Importin beta</fullName>
    </submittedName>
</protein>
<name>A0ACB9TE00_HOLOL</name>
<evidence type="ECO:0000313" key="2">
    <source>
        <dbReference type="Proteomes" id="UP001056778"/>
    </source>
</evidence>
<reference evidence="1" key="1">
    <citation type="submission" date="2022-04" db="EMBL/GenBank/DDBJ databases">
        <title>Chromosome-scale genome assembly of Holotrichia oblita Faldermann.</title>
        <authorList>
            <person name="Rongchong L."/>
        </authorList>
    </citation>
    <scope>NUCLEOTIDE SEQUENCE</scope>
    <source>
        <strain evidence="1">81SQS9</strain>
    </source>
</reference>